<keyword evidence="3" id="KW-1185">Reference proteome</keyword>
<dbReference type="PANTHER" id="PTHR22900:SF5">
    <property type="entry name" value="PROTEIN CBG14245"/>
    <property type="match status" value="1"/>
</dbReference>
<accession>A0A0N4YRE4</accession>
<evidence type="ECO:0000313" key="4">
    <source>
        <dbReference type="WBParaSite" id="NBR_0001981601-mRNA-1"/>
    </source>
</evidence>
<evidence type="ECO:0000313" key="3">
    <source>
        <dbReference type="Proteomes" id="UP000271162"/>
    </source>
</evidence>
<organism evidence="4">
    <name type="scientific">Nippostrongylus brasiliensis</name>
    <name type="common">Rat hookworm</name>
    <dbReference type="NCBI Taxonomy" id="27835"/>
    <lineage>
        <taxon>Eukaryota</taxon>
        <taxon>Metazoa</taxon>
        <taxon>Ecdysozoa</taxon>
        <taxon>Nematoda</taxon>
        <taxon>Chromadorea</taxon>
        <taxon>Rhabditida</taxon>
        <taxon>Rhabditina</taxon>
        <taxon>Rhabditomorpha</taxon>
        <taxon>Strongyloidea</taxon>
        <taxon>Heligmosomidae</taxon>
        <taxon>Nippostrongylus</taxon>
    </lineage>
</organism>
<feature type="transmembrane region" description="Helical" evidence="1">
    <location>
        <begin position="12"/>
        <end position="30"/>
    </location>
</feature>
<keyword evidence="1" id="KW-0472">Membrane</keyword>
<sequence>MSSSSERLRHQYAVMTVILIVIFLISYYFLHRDNSGPPRQVHFKKDVDPEGLSKHLNEVARDIGMGNLTGVPSYHALENQTYHVAAKYHLATCEIPKNLVMLTRSVICYLADDTERALDGDNSTNGNGSCTLPPAKQRLQEVADIGGPNKTTTFVVFRDPFDRFVSGYLEFCNRAKKCFGCGTNLRCFLGELQKKLVEFEGNSTANSPFPWLLNLFAPQVWFCDFDVNQAHYSLVRYSAGTKADAQKVIDEIDQILAKVDVPSQMRAQIRSEFSGKGTRDLVVKPPYRLRIERRLMQDDDALALLSQIYFYDFLKFGYGKKVTEKAQ</sequence>
<dbReference type="WBParaSite" id="NBR_0001981601-mRNA-1">
    <property type="protein sequence ID" value="NBR_0001981601-mRNA-1"/>
    <property type="gene ID" value="NBR_0001981601"/>
</dbReference>
<dbReference type="AlphaFoldDB" id="A0A0N4YRE4"/>
<gene>
    <name evidence="2" type="ORF">NBR_LOCUS19817</name>
</gene>
<name>A0A0N4YRE4_NIPBR</name>
<dbReference type="InterPro" id="IPR007669">
    <property type="entry name" value="Chst-1-like"/>
</dbReference>
<reference evidence="2 3" key="2">
    <citation type="submission" date="2018-11" db="EMBL/GenBank/DDBJ databases">
        <authorList>
            <consortium name="Pathogen Informatics"/>
        </authorList>
    </citation>
    <scope>NUCLEOTIDE SEQUENCE [LARGE SCALE GENOMIC DNA]</scope>
</reference>
<reference evidence="4" key="1">
    <citation type="submission" date="2017-02" db="UniProtKB">
        <authorList>
            <consortium name="WormBaseParasite"/>
        </authorList>
    </citation>
    <scope>IDENTIFICATION</scope>
</reference>
<keyword evidence="1" id="KW-1133">Transmembrane helix</keyword>
<evidence type="ECO:0000256" key="1">
    <source>
        <dbReference type="SAM" id="Phobius"/>
    </source>
</evidence>
<dbReference type="PANTHER" id="PTHR22900">
    <property type="entry name" value="PROTEIN CBG14245-RELATED"/>
    <property type="match status" value="1"/>
</dbReference>
<protein>
    <submittedName>
        <fullName evidence="4">Sulfotransfer_1 domain-containing protein</fullName>
    </submittedName>
</protein>
<evidence type="ECO:0000313" key="2">
    <source>
        <dbReference type="EMBL" id="VDL83553.1"/>
    </source>
</evidence>
<dbReference type="GO" id="GO:1902884">
    <property type="term" value="P:positive regulation of response to oxidative stress"/>
    <property type="evidence" value="ECO:0007669"/>
    <property type="project" value="InterPro"/>
</dbReference>
<dbReference type="EMBL" id="UYSL01024519">
    <property type="protein sequence ID" value="VDL83553.1"/>
    <property type="molecule type" value="Genomic_DNA"/>
</dbReference>
<proteinExistence type="predicted"/>
<dbReference type="Pfam" id="PF03567">
    <property type="entry name" value="Sulfotransfer_2"/>
    <property type="match status" value="1"/>
</dbReference>
<keyword evidence="1" id="KW-0812">Transmembrane</keyword>
<dbReference type="GO" id="GO:0047756">
    <property type="term" value="F:chondroitin 4-sulfotransferase activity"/>
    <property type="evidence" value="ECO:0007669"/>
    <property type="project" value="InterPro"/>
</dbReference>
<dbReference type="GO" id="GO:0016020">
    <property type="term" value="C:membrane"/>
    <property type="evidence" value="ECO:0007669"/>
    <property type="project" value="InterPro"/>
</dbReference>
<dbReference type="Proteomes" id="UP000271162">
    <property type="component" value="Unassembled WGS sequence"/>
</dbReference>
<dbReference type="GO" id="GO:0050650">
    <property type="term" value="P:chondroitin sulfate proteoglycan biosynthetic process"/>
    <property type="evidence" value="ECO:0007669"/>
    <property type="project" value="InterPro"/>
</dbReference>
<dbReference type="InterPro" id="IPR005331">
    <property type="entry name" value="Sulfotransferase"/>
</dbReference>